<organism evidence="3 4">
    <name type="scientific">Streptomyces polychromogenes</name>
    <dbReference type="NCBI Taxonomy" id="67342"/>
    <lineage>
        <taxon>Bacteria</taxon>
        <taxon>Bacillati</taxon>
        <taxon>Actinomycetota</taxon>
        <taxon>Actinomycetes</taxon>
        <taxon>Kitasatosporales</taxon>
        <taxon>Streptomycetaceae</taxon>
        <taxon>Streptomyces</taxon>
    </lineage>
</organism>
<feature type="compositionally biased region" description="Pro residues" evidence="1">
    <location>
        <begin position="507"/>
        <end position="528"/>
    </location>
</feature>
<dbReference type="EMBL" id="BAAABV010000015">
    <property type="protein sequence ID" value="GAA0285195.1"/>
    <property type="molecule type" value="Genomic_DNA"/>
</dbReference>
<gene>
    <name evidence="3" type="ORF">GCM10010302_24310</name>
</gene>
<evidence type="ECO:0000313" key="4">
    <source>
        <dbReference type="Proteomes" id="UP001501867"/>
    </source>
</evidence>
<protein>
    <recommendedName>
        <fullName evidence="2">DUF6777 domain-containing protein</fullName>
    </recommendedName>
</protein>
<dbReference type="Pfam" id="PF20568">
    <property type="entry name" value="DUF6777"/>
    <property type="match status" value="1"/>
</dbReference>
<comment type="caution">
    <text evidence="3">The sequence shown here is derived from an EMBL/GenBank/DDBJ whole genome shotgun (WGS) entry which is preliminary data.</text>
</comment>
<evidence type="ECO:0000313" key="3">
    <source>
        <dbReference type="EMBL" id="GAA0285195.1"/>
    </source>
</evidence>
<dbReference type="InterPro" id="IPR046704">
    <property type="entry name" value="DUF6777"/>
</dbReference>
<reference evidence="4" key="1">
    <citation type="journal article" date="2019" name="Int. J. Syst. Evol. Microbiol.">
        <title>The Global Catalogue of Microorganisms (GCM) 10K type strain sequencing project: providing services to taxonomists for standard genome sequencing and annotation.</title>
        <authorList>
            <consortium name="The Broad Institute Genomics Platform"/>
            <consortium name="The Broad Institute Genome Sequencing Center for Infectious Disease"/>
            <person name="Wu L."/>
            <person name="Ma J."/>
        </authorList>
    </citation>
    <scope>NUCLEOTIDE SEQUENCE [LARGE SCALE GENOMIC DNA]</scope>
    <source>
        <strain evidence="4">JCM 4505</strain>
    </source>
</reference>
<feature type="compositionally biased region" description="Pro residues" evidence="1">
    <location>
        <begin position="305"/>
        <end position="337"/>
    </location>
</feature>
<feature type="region of interest" description="Disordered" evidence="1">
    <location>
        <begin position="60"/>
        <end position="99"/>
    </location>
</feature>
<feature type="region of interest" description="Disordered" evidence="1">
    <location>
        <begin position="252"/>
        <end position="573"/>
    </location>
</feature>
<evidence type="ECO:0000256" key="1">
    <source>
        <dbReference type="SAM" id="MobiDB-lite"/>
    </source>
</evidence>
<feature type="compositionally biased region" description="Low complexity" evidence="1">
    <location>
        <begin position="289"/>
        <end position="304"/>
    </location>
</feature>
<feature type="compositionally biased region" description="Low complexity" evidence="1">
    <location>
        <begin position="544"/>
        <end position="554"/>
    </location>
</feature>
<keyword evidence="4" id="KW-1185">Reference proteome</keyword>
<feature type="domain" description="DUF6777" evidence="2">
    <location>
        <begin position="93"/>
        <end position="255"/>
    </location>
</feature>
<dbReference type="RefSeq" id="WP_344157074.1">
    <property type="nucleotide sequence ID" value="NZ_BAAABV010000015.1"/>
</dbReference>
<sequence length="573" mass="57379">MNDVNDVPAPTPRQAPRRHVPAGAAVLALLGLIAAGCGAQEPEQTKGATAESQELTLQPVGAAGPDPFTASTATAESAPVQPPVPNKSGQGIRTVGAATPGLYGGTNRLGSCDVERQAAHLTADDAKARAFAQAAGVEQEKIPEFLRGLTPVVLRADTRITNHGFRDGRADGYQAVLQAGTAVLVDDHGMPRVRCGCGNPLAAPRSAKGSPVLKGDQWNGYRPNQVIVIEPTIQPIKRLVIVNVADNTWIERKAGDDGAQDKAPKSPPPYDPADGIPNAPATPPDDPAEPCATAAPHGPSRTVPPATPSAPPSGPPSDQPPAAVPPDLPETAPPLDVPPAAGGQQLPETAPPLDVPGQAAPMGARAETAPLDAPPAAGPPGAPAAGPAAPPDERFPVPGAPVDERFPVPGAPVDEQLPVPGAPVDERFPVPGAPVDEQLPVPAEPGRPGDKGHPGPPSATGPAPTPCPSDTGTGTGTGSATPGRPTAPQEPPASSPGDLPGGATTPGLPPSATPADPFPEAPLAPVPAEPGLTPDPEDVPTTGPAAPSDPFASPDQRHGTDQGADQPAYLESA</sequence>
<accession>A0ABP3F163</accession>
<name>A0ABP3F163_9ACTN</name>
<feature type="compositionally biased region" description="Low complexity" evidence="1">
    <location>
        <begin position="468"/>
        <end position="487"/>
    </location>
</feature>
<feature type="compositionally biased region" description="Low complexity" evidence="1">
    <location>
        <begin position="496"/>
        <end position="506"/>
    </location>
</feature>
<dbReference type="Proteomes" id="UP001501867">
    <property type="component" value="Unassembled WGS sequence"/>
</dbReference>
<feature type="compositionally biased region" description="Pro residues" evidence="1">
    <location>
        <begin position="372"/>
        <end position="382"/>
    </location>
</feature>
<proteinExistence type="predicted"/>
<evidence type="ECO:0000259" key="2">
    <source>
        <dbReference type="Pfam" id="PF20568"/>
    </source>
</evidence>
<feature type="compositionally biased region" description="Basic and acidic residues" evidence="1">
    <location>
        <begin position="252"/>
        <end position="264"/>
    </location>
</feature>
<feature type="compositionally biased region" description="Pro residues" evidence="1">
    <location>
        <begin position="454"/>
        <end position="467"/>
    </location>
</feature>